<organism evidence="11 12">
    <name type="scientific">Paraburkholderia agricolaris</name>
    <dbReference type="NCBI Taxonomy" id="2152888"/>
    <lineage>
        <taxon>Bacteria</taxon>
        <taxon>Pseudomonadati</taxon>
        <taxon>Pseudomonadota</taxon>
        <taxon>Betaproteobacteria</taxon>
        <taxon>Burkholderiales</taxon>
        <taxon>Burkholderiaceae</taxon>
        <taxon>Paraburkholderia</taxon>
    </lineage>
</organism>
<evidence type="ECO:0000256" key="6">
    <source>
        <dbReference type="ARBA" id="ARBA00022989"/>
    </source>
</evidence>
<evidence type="ECO:0000256" key="1">
    <source>
        <dbReference type="ARBA" id="ARBA00004651"/>
    </source>
</evidence>
<keyword evidence="7 8" id="KW-0472">Membrane</keyword>
<proteinExistence type="inferred from homology"/>
<dbReference type="RefSeq" id="WP_408334149.1">
    <property type="nucleotide sequence ID" value="NZ_JAQQFH010000042.1"/>
</dbReference>
<reference evidence="11 12" key="1">
    <citation type="journal article" date="2024" name="Chem. Sci.">
        <title>Discovery of megapolipeptins by genome mining of a Burkholderiales bacteria collection.</title>
        <authorList>
            <person name="Paulo B.S."/>
            <person name="Recchia M.J.J."/>
            <person name="Lee S."/>
            <person name="Fergusson C.H."/>
            <person name="Romanowski S.B."/>
            <person name="Hernandez A."/>
            <person name="Krull N."/>
            <person name="Liu D.Y."/>
            <person name="Cavanagh H."/>
            <person name="Bos A."/>
            <person name="Gray C.A."/>
            <person name="Murphy B.T."/>
            <person name="Linington R.G."/>
            <person name="Eustaquio A.S."/>
        </authorList>
    </citation>
    <scope>NUCLEOTIDE SEQUENCE [LARGE SCALE GENOMIC DNA]</scope>
    <source>
        <strain evidence="11 12">RL16-012-BIC-B</strain>
    </source>
</reference>
<keyword evidence="4" id="KW-1003">Cell membrane</keyword>
<dbReference type="Pfam" id="PF00528">
    <property type="entry name" value="BPD_transp_1"/>
    <property type="match status" value="1"/>
</dbReference>
<dbReference type="CDD" id="cd06261">
    <property type="entry name" value="TM_PBP2"/>
    <property type="match status" value="1"/>
</dbReference>
<dbReference type="PROSITE" id="PS50928">
    <property type="entry name" value="ABC_TM1"/>
    <property type="match status" value="1"/>
</dbReference>
<evidence type="ECO:0000256" key="7">
    <source>
        <dbReference type="ARBA" id="ARBA00023136"/>
    </source>
</evidence>
<keyword evidence="3 8" id="KW-0813">Transport</keyword>
<evidence type="ECO:0000256" key="4">
    <source>
        <dbReference type="ARBA" id="ARBA00022475"/>
    </source>
</evidence>
<dbReference type="InterPro" id="IPR000515">
    <property type="entry name" value="MetI-like"/>
</dbReference>
<dbReference type="SUPFAM" id="SSF161098">
    <property type="entry name" value="MetI-like"/>
    <property type="match status" value="1"/>
</dbReference>
<evidence type="ECO:0000259" key="10">
    <source>
        <dbReference type="PROSITE" id="PS50928"/>
    </source>
</evidence>
<evidence type="ECO:0000313" key="11">
    <source>
        <dbReference type="EMBL" id="MFL9888214.1"/>
    </source>
</evidence>
<sequence length="305" mass="33068">MIKPNRALSAGVLALGFLFLYIPIVSLVVYSFNESKLVTVWSGFSLKWYGAVANDHELLTAAWLSLKIALMTAFAAVAIGTWAGYVLARMGRFRGFTFFTGMINAPLVIPEVIQGIALLLLFVAMEQVLGWPRGRGLVTIWAGHVMLCVSYVAIIVQSRVKELNKSLEEAALDLGATPLKVFFVITLPLIAQALVSGWLLSFTVSIDDLILSAFLSGPGSSTLPLVVYSRVRLGLNPEMNALATIFICIVTTGVVGVNWWMRARERRHALDMQRALAQTDPAQGSTPFTCSTPPGAHASVDTVRA</sequence>
<dbReference type="PANTHER" id="PTHR43848:SF2">
    <property type="entry name" value="PUTRESCINE TRANSPORT SYSTEM PERMEASE PROTEIN POTI"/>
    <property type="match status" value="1"/>
</dbReference>
<feature type="transmembrane region" description="Helical" evidence="8">
    <location>
        <begin position="240"/>
        <end position="261"/>
    </location>
</feature>
<evidence type="ECO:0000256" key="3">
    <source>
        <dbReference type="ARBA" id="ARBA00022448"/>
    </source>
</evidence>
<evidence type="ECO:0000256" key="2">
    <source>
        <dbReference type="ARBA" id="ARBA00007069"/>
    </source>
</evidence>
<keyword evidence="12" id="KW-1185">Reference proteome</keyword>
<dbReference type="Gene3D" id="1.10.3720.10">
    <property type="entry name" value="MetI-like"/>
    <property type="match status" value="1"/>
</dbReference>
<dbReference type="InterPro" id="IPR035906">
    <property type="entry name" value="MetI-like_sf"/>
</dbReference>
<feature type="region of interest" description="Disordered" evidence="9">
    <location>
        <begin position="280"/>
        <end position="305"/>
    </location>
</feature>
<evidence type="ECO:0000256" key="5">
    <source>
        <dbReference type="ARBA" id="ARBA00022692"/>
    </source>
</evidence>
<dbReference type="Proteomes" id="UP001629249">
    <property type="component" value="Unassembled WGS sequence"/>
</dbReference>
<feature type="transmembrane region" description="Helical" evidence="8">
    <location>
        <begin position="12"/>
        <end position="32"/>
    </location>
</feature>
<comment type="similarity">
    <text evidence="2">Belongs to the binding-protein-dependent transport system permease family. CysTW subfamily.</text>
</comment>
<gene>
    <name evidence="11" type="ORF">PQR66_34680</name>
</gene>
<feature type="compositionally biased region" description="Polar residues" evidence="9">
    <location>
        <begin position="280"/>
        <end position="292"/>
    </location>
</feature>
<evidence type="ECO:0000313" key="12">
    <source>
        <dbReference type="Proteomes" id="UP001629249"/>
    </source>
</evidence>
<keyword evidence="6 8" id="KW-1133">Transmembrane helix</keyword>
<evidence type="ECO:0000256" key="8">
    <source>
        <dbReference type="RuleBase" id="RU363032"/>
    </source>
</evidence>
<dbReference type="EMBL" id="JAQQFN010000036">
    <property type="protein sequence ID" value="MFL9888214.1"/>
    <property type="molecule type" value="Genomic_DNA"/>
</dbReference>
<evidence type="ECO:0000256" key="9">
    <source>
        <dbReference type="SAM" id="MobiDB-lite"/>
    </source>
</evidence>
<feature type="domain" description="ABC transmembrane type-1" evidence="10">
    <location>
        <begin position="62"/>
        <end position="258"/>
    </location>
</feature>
<comment type="caution">
    <text evidence="11">The sequence shown here is derived from an EMBL/GenBank/DDBJ whole genome shotgun (WGS) entry which is preliminary data.</text>
</comment>
<dbReference type="InterPro" id="IPR051789">
    <property type="entry name" value="Bact_Polyamine_Transport"/>
</dbReference>
<comment type="subcellular location">
    <subcellularLocation>
        <location evidence="1 8">Cell membrane</location>
        <topology evidence="1 8">Multi-pass membrane protein</topology>
    </subcellularLocation>
</comment>
<name>A0ABW8ZY81_9BURK</name>
<accession>A0ABW8ZY81</accession>
<feature type="transmembrane region" description="Helical" evidence="8">
    <location>
        <begin position="68"/>
        <end position="88"/>
    </location>
</feature>
<feature type="transmembrane region" description="Helical" evidence="8">
    <location>
        <begin position="136"/>
        <end position="156"/>
    </location>
</feature>
<feature type="transmembrane region" description="Helical" evidence="8">
    <location>
        <begin position="95"/>
        <end position="124"/>
    </location>
</feature>
<protein>
    <submittedName>
        <fullName evidence="11">ABC transporter permease subunit</fullName>
    </submittedName>
</protein>
<keyword evidence="5 8" id="KW-0812">Transmembrane</keyword>
<feature type="transmembrane region" description="Helical" evidence="8">
    <location>
        <begin position="181"/>
        <end position="203"/>
    </location>
</feature>
<dbReference type="PANTHER" id="PTHR43848">
    <property type="entry name" value="PUTRESCINE TRANSPORT SYSTEM PERMEASE PROTEIN POTI"/>
    <property type="match status" value="1"/>
</dbReference>